<feature type="compositionally biased region" description="Polar residues" evidence="3">
    <location>
        <begin position="494"/>
        <end position="503"/>
    </location>
</feature>
<reference evidence="4" key="2">
    <citation type="journal article" date="2023" name="Science">
        <title>Genomic signatures of disease resistance in endangered staghorn corals.</title>
        <authorList>
            <person name="Vollmer S.V."/>
            <person name="Selwyn J.D."/>
            <person name="Despard B.A."/>
            <person name="Roesel C.L."/>
        </authorList>
    </citation>
    <scope>NUCLEOTIDE SEQUENCE</scope>
    <source>
        <strain evidence="4">K2</strain>
    </source>
</reference>
<feature type="region of interest" description="Disordered" evidence="3">
    <location>
        <begin position="584"/>
        <end position="634"/>
    </location>
</feature>
<evidence type="ECO:0000313" key="5">
    <source>
        <dbReference type="Proteomes" id="UP001249851"/>
    </source>
</evidence>
<evidence type="ECO:0000256" key="2">
    <source>
        <dbReference type="SAM" id="Coils"/>
    </source>
</evidence>
<dbReference type="GO" id="GO:0005856">
    <property type="term" value="C:cytoskeleton"/>
    <property type="evidence" value="ECO:0007669"/>
    <property type="project" value="TreeGrafter"/>
</dbReference>
<dbReference type="Gene3D" id="1.10.287.1490">
    <property type="match status" value="1"/>
</dbReference>
<accession>A0AAD9Q2X2</accession>
<sequence length="634" mass="70508">MERFAGSLPVKGYSGEFSGKKRVQLPSEREKGYSSSSNLYHSTPKTKPVVSPFVSTSPSYKSRANNTSYQAGVSPVRNSRSKSPLHSTSPVRQAVSPRLHNSSLSPTSKQLADVDSDTIQRQRRELQLLIGELKDRDRELNDMVQAHQKQIVAWEEDRQRVFSLEKRSARIESELKNRNDQLKSLQARLKASETEEKNKVKELENTQLQLQQVSEHANTSFHQVQELEEKNSALTSSMRELSNTIGQLQAREQELVTKLRLKELRKTESTLRAERDQWRDQAAGNKHEMEKLRGDISKQFSDADEAQAELGKTKQEVLVLQKEIFLSGEREKRKDQLLDLQKSKQERTDSELQNLRQLQLQSSHDMLSKHVTEPDGMSELESNPPDDEKKPISSIFDPSSYHLNGDYFENQDQLSTKSLDFDAPVSKGVDGDLSAYIPGGGGISSLSMHATAGSDLADDLENISQDPLQPIVTSEKGFPGSGVETLPPSRNPAFFSTPNTRTDTYPPLGNLSVTNARHEDHSSLSSFSAGRPVDLSTSGTPSRPADSYLSYSVGMAVTMSSPPKAEGDSSPTSKLHRLLAESRQMVQNLEQSTTLSLTGSPKQDSSIPTSEQYTPPQRHLGSPLHSRPMPTSTE</sequence>
<feature type="region of interest" description="Disordered" evidence="3">
    <location>
        <begin position="370"/>
        <end position="396"/>
    </location>
</feature>
<proteinExistence type="predicted"/>
<feature type="region of interest" description="Disordered" evidence="3">
    <location>
        <begin position="558"/>
        <end position="577"/>
    </location>
</feature>
<evidence type="ECO:0000313" key="4">
    <source>
        <dbReference type="EMBL" id="KAK2553709.1"/>
    </source>
</evidence>
<feature type="compositionally biased region" description="Polar residues" evidence="3">
    <location>
        <begin position="33"/>
        <end position="45"/>
    </location>
</feature>
<dbReference type="AlphaFoldDB" id="A0AAD9Q2X2"/>
<evidence type="ECO:0000256" key="3">
    <source>
        <dbReference type="SAM" id="MobiDB-lite"/>
    </source>
</evidence>
<feature type="coiled-coil region" evidence="2">
    <location>
        <begin position="168"/>
        <end position="323"/>
    </location>
</feature>
<dbReference type="PANTHER" id="PTHR32083">
    <property type="entry name" value="CILIA AND FLAGELLA-ASSOCIATED PROTEIN 58-RELATED"/>
    <property type="match status" value="1"/>
</dbReference>
<dbReference type="PANTHER" id="PTHR32083:SF0">
    <property type="entry name" value="CILIA AND FLAGELLA-ASSOCIATED PROTEIN 58"/>
    <property type="match status" value="1"/>
</dbReference>
<keyword evidence="1 2" id="KW-0175">Coiled coil</keyword>
<feature type="compositionally biased region" description="Polar residues" evidence="3">
    <location>
        <begin position="60"/>
        <end position="91"/>
    </location>
</feature>
<dbReference type="EMBL" id="JARQWQ010000075">
    <property type="protein sequence ID" value="KAK2553709.1"/>
    <property type="molecule type" value="Genomic_DNA"/>
</dbReference>
<evidence type="ECO:0000256" key="1">
    <source>
        <dbReference type="ARBA" id="ARBA00023054"/>
    </source>
</evidence>
<feature type="region of interest" description="Disordered" evidence="3">
    <location>
        <begin position="1"/>
        <end position="118"/>
    </location>
</feature>
<reference evidence="4" key="1">
    <citation type="journal article" date="2023" name="G3 (Bethesda)">
        <title>Whole genome assembly and annotation of the endangered Caribbean coral Acropora cervicornis.</title>
        <authorList>
            <person name="Selwyn J.D."/>
            <person name="Vollmer S.V."/>
        </authorList>
    </citation>
    <scope>NUCLEOTIDE SEQUENCE</scope>
    <source>
        <strain evidence="4">K2</strain>
    </source>
</reference>
<dbReference type="Proteomes" id="UP001249851">
    <property type="component" value="Unassembled WGS sequence"/>
</dbReference>
<feature type="compositionally biased region" description="Low complexity" evidence="3">
    <location>
        <begin position="48"/>
        <end position="59"/>
    </location>
</feature>
<comment type="caution">
    <text evidence="4">The sequence shown here is derived from an EMBL/GenBank/DDBJ whole genome shotgun (WGS) entry which is preliminary data.</text>
</comment>
<name>A0AAD9Q2X2_ACRCE</name>
<protein>
    <submittedName>
        <fullName evidence="4">Coiled-coil domain-containing protein 62</fullName>
    </submittedName>
</protein>
<feature type="compositionally biased region" description="Polar residues" evidence="3">
    <location>
        <begin position="99"/>
        <end position="110"/>
    </location>
</feature>
<keyword evidence="5" id="KW-1185">Reference proteome</keyword>
<gene>
    <name evidence="4" type="ORF">P5673_024938</name>
</gene>
<feature type="region of interest" description="Disordered" evidence="3">
    <location>
        <begin position="470"/>
        <end position="546"/>
    </location>
</feature>
<organism evidence="4 5">
    <name type="scientific">Acropora cervicornis</name>
    <name type="common">Staghorn coral</name>
    <dbReference type="NCBI Taxonomy" id="6130"/>
    <lineage>
        <taxon>Eukaryota</taxon>
        <taxon>Metazoa</taxon>
        <taxon>Cnidaria</taxon>
        <taxon>Anthozoa</taxon>
        <taxon>Hexacorallia</taxon>
        <taxon>Scleractinia</taxon>
        <taxon>Astrocoeniina</taxon>
        <taxon>Acroporidae</taxon>
        <taxon>Acropora</taxon>
    </lineage>
</organism>
<feature type="compositionally biased region" description="Polar residues" evidence="3">
    <location>
        <begin position="584"/>
        <end position="615"/>
    </location>
</feature>